<evidence type="ECO:0000256" key="1">
    <source>
        <dbReference type="SAM" id="MobiDB-lite"/>
    </source>
</evidence>
<proteinExistence type="predicted"/>
<dbReference type="EMBL" id="KE504126">
    <property type="protein sequence ID" value="EPT04620.1"/>
    <property type="molecule type" value="Genomic_DNA"/>
</dbReference>
<evidence type="ECO:0000313" key="2">
    <source>
        <dbReference type="EMBL" id="EPT04620.1"/>
    </source>
</evidence>
<feature type="compositionally biased region" description="Polar residues" evidence="1">
    <location>
        <begin position="113"/>
        <end position="127"/>
    </location>
</feature>
<dbReference type="OrthoDB" id="5582146at2759"/>
<dbReference type="STRING" id="743788.S8G2V0"/>
<gene>
    <name evidence="2" type="ORF">FOMPIDRAFT_1027867</name>
</gene>
<feature type="region of interest" description="Disordered" evidence="1">
    <location>
        <begin position="113"/>
        <end position="154"/>
    </location>
</feature>
<reference evidence="2 3" key="1">
    <citation type="journal article" date="2012" name="Science">
        <title>The Paleozoic origin of enzymatic lignin decomposition reconstructed from 31 fungal genomes.</title>
        <authorList>
            <person name="Floudas D."/>
            <person name="Binder M."/>
            <person name="Riley R."/>
            <person name="Barry K."/>
            <person name="Blanchette R.A."/>
            <person name="Henrissat B."/>
            <person name="Martinez A.T."/>
            <person name="Otillar R."/>
            <person name="Spatafora J.W."/>
            <person name="Yadav J.S."/>
            <person name="Aerts A."/>
            <person name="Benoit I."/>
            <person name="Boyd A."/>
            <person name="Carlson A."/>
            <person name="Copeland A."/>
            <person name="Coutinho P.M."/>
            <person name="de Vries R.P."/>
            <person name="Ferreira P."/>
            <person name="Findley K."/>
            <person name="Foster B."/>
            <person name="Gaskell J."/>
            <person name="Glotzer D."/>
            <person name="Gorecki P."/>
            <person name="Heitman J."/>
            <person name="Hesse C."/>
            <person name="Hori C."/>
            <person name="Igarashi K."/>
            <person name="Jurgens J.A."/>
            <person name="Kallen N."/>
            <person name="Kersten P."/>
            <person name="Kohler A."/>
            <person name="Kuees U."/>
            <person name="Kumar T.K.A."/>
            <person name="Kuo A."/>
            <person name="LaButti K."/>
            <person name="Larrondo L.F."/>
            <person name="Lindquist E."/>
            <person name="Ling A."/>
            <person name="Lombard V."/>
            <person name="Lucas S."/>
            <person name="Lundell T."/>
            <person name="Martin R."/>
            <person name="McLaughlin D.J."/>
            <person name="Morgenstern I."/>
            <person name="Morin E."/>
            <person name="Murat C."/>
            <person name="Nagy L.G."/>
            <person name="Nolan M."/>
            <person name="Ohm R.A."/>
            <person name="Patyshakuliyeva A."/>
            <person name="Rokas A."/>
            <person name="Ruiz-Duenas F.J."/>
            <person name="Sabat G."/>
            <person name="Salamov A."/>
            <person name="Samejima M."/>
            <person name="Schmutz J."/>
            <person name="Slot J.C."/>
            <person name="St John F."/>
            <person name="Stenlid J."/>
            <person name="Sun H."/>
            <person name="Sun S."/>
            <person name="Syed K."/>
            <person name="Tsang A."/>
            <person name="Wiebenga A."/>
            <person name="Young D."/>
            <person name="Pisabarro A."/>
            <person name="Eastwood D.C."/>
            <person name="Martin F."/>
            <person name="Cullen D."/>
            <person name="Grigoriev I.V."/>
            <person name="Hibbett D.S."/>
        </authorList>
    </citation>
    <scope>NUCLEOTIDE SEQUENCE</scope>
    <source>
        <strain evidence="3">FP-58527</strain>
    </source>
</reference>
<dbReference type="eggNOG" id="ENOG502R11G">
    <property type="taxonomic scope" value="Eukaryota"/>
</dbReference>
<sequence>MPEAKASAGPEDDDSRPSLFLAKAVVVSGLEHASLQAQRSLSQALAQRRLILDEDGTTWNLPDDFLLIYVCKSDPQERPPLLRGLLDKFALSADIAISSSARQAYAAYRGTPLSTPHGSPYPSSRSLPSHGDGPVPFPPTRTPTSRSAPLPSIASVSQSHGLAAPNPLVSVSDLAMLRAFASPTPSANAHAHTTIHPSLTAYIRDLFAATRHHPVLEGTSLTYQVQSDVEALARAFRVLAGDSLGTELVQVAVELDQASLGSGRSGSTNAEDESVIGNGLGGWEKEVAGMDWAAPRGIPQFSLERADDENTPLNIDNPYAEVNEQAAMTPTLSAPTPAPAKLQEVWDVSEVDIARIFPRVVSHRLRVRDGPDHEILGSVMYPAANIPQDNAAGQSGDEPAWERRTVKDVLVEILADV</sequence>
<dbReference type="HOGENOM" id="CLU_023002_0_0_1"/>
<organism evidence="2 3">
    <name type="scientific">Fomitopsis schrenkii</name>
    <name type="common">Brown rot fungus</name>
    <dbReference type="NCBI Taxonomy" id="2126942"/>
    <lineage>
        <taxon>Eukaryota</taxon>
        <taxon>Fungi</taxon>
        <taxon>Dikarya</taxon>
        <taxon>Basidiomycota</taxon>
        <taxon>Agaricomycotina</taxon>
        <taxon>Agaricomycetes</taxon>
        <taxon>Polyporales</taxon>
        <taxon>Fomitopsis</taxon>
    </lineage>
</organism>
<accession>S8G2V0</accession>
<dbReference type="Proteomes" id="UP000015241">
    <property type="component" value="Unassembled WGS sequence"/>
</dbReference>
<dbReference type="InParanoid" id="S8G2V0"/>
<protein>
    <submittedName>
        <fullName evidence="2">Uncharacterized protein</fullName>
    </submittedName>
</protein>
<feature type="compositionally biased region" description="Low complexity" evidence="1">
    <location>
        <begin position="142"/>
        <end position="152"/>
    </location>
</feature>
<evidence type="ECO:0000313" key="3">
    <source>
        <dbReference type="Proteomes" id="UP000015241"/>
    </source>
</evidence>
<keyword evidence="3" id="KW-1185">Reference proteome</keyword>
<name>S8G2V0_FOMSC</name>
<dbReference type="AlphaFoldDB" id="S8G2V0"/>